<name>A0A0E9W575_ANGAN</name>
<sequence>MGLLQSFLSLHGYGLLQPCSSPTHALILPGAPAPSSGSFKLHDSELYHLVYC</sequence>
<organism evidence="1">
    <name type="scientific">Anguilla anguilla</name>
    <name type="common">European freshwater eel</name>
    <name type="synonym">Muraena anguilla</name>
    <dbReference type="NCBI Taxonomy" id="7936"/>
    <lineage>
        <taxon>Eukaryota</taxon>
        <taxon>Metazoa</taxon>
        <taxon>Chordata</taxon>
        <taxon>Craniata</taxon>
        <taxon>Vertebrata</taxon>
        <taxon>Euteleostomi</taxon>
        <taxon>Actinopterygii</taxon>
        <taxon>Neopterygii</taxon>
        <taxon>Teleostei</taxon>
        <taxon>Anguilliformes</taxon>
        <taxon>Anguillidae</taxon>
        <taxon>Anguilla</taxon>
    </lineage>
</organism>
<protein>
    <submittedName>
        <fullName evidence="1">Uncharacterized protein</fullName>
    </submittedName>
</protein>
<proteinExistence type="predicted"/>
<dbReference type="AlphaFoldDB" id="A0A0E9W575"/>
<reference evidence="1" key="2">
    <citation type="journal article" date="2015" name="Fish Shellfish Immunol.">
        <title>Early steps in the European eel (Anguilla anguilla)-Vibrio vulnificus interaction in the gills: Role of the RtxA13 toxin.</title>
        <authorList>
            <person name="Callol A."/>
            <person name="Pajuelo D."/>
            <person name="Ebbesson L."/>
            <person name="Teles M."/>
            <person name="MacKenzie S."/>
            <person name="Amaro C."/>
        </authorList>
    </citation>
    <scope>NUCLEOTIDE SEQUENCE</scope>
</reference>
<reference evidence="1" key="1">
    <citation type="submission" date="2014-11" db="EMBL/GenBank/DDBJ databases">
        <authorList>
            <person name="Amaro Gonzalez C."/>
        </authorList>
    </citation>
    <scope>NUCLEOTIDE SEQUENCE</scope>
</reference>
<accession>A0A0E9W575</accession>
<dbReference type="EMBL" id="GBXM01023939">
    <property type="protein sequence ID" value="JAH84638.1"/>
    <property type="molecule type" value="Transcribed_RNA"/>
</dbReference>
<evidence type="ECO:0000313" key="1">
    <source>
        <dbReference type="EMBL" id="JAH84638.1"/>
    </source>
</evidence>